<dbReference type="InterPro" id="IPR006158">
    <property type="entry name" value="Cobalamin-bd"/>
</dbReference>
<evidence type="ECO:0000256" key="3">
    <source>
        <dbReference type="ARBA" id="ARBA00022679"/>
    </source>
</evidence>
<evidence type="ECO:0000256" key="6">
    <source>
        <dbReference type="ARBA" id="ARBA00023004"/>
    </source>
</evidence>
<dbReference type="Pfam" id="PF04055">
    <property type="entry name" value="Radical_SAM"/>
    <property type="match status" value="1"/>
</dbReference>
<evidence type="ECO:0000256" key="4">
    <source>
        <dbReference type="ARBA" id="ARBA00022691"/>
    </source>
</evidence>
<accession>A0A523YMG9</accession>
<dbReference type="SUPFAM" id="SSF102114">
    <property type="entry name" value="Radical SAM enzymes"/>
    <property type="match status" value="1"/>
</dbReference>
<dbReference type="SFLD" id="SFLDS00029">
    <property type="entry name" value="Radical_SAM"/>
    <property type="match status" value="1"/>
</dbReference>
<proteinExistence type="predicted"/>
<keyword evidence="2" id="KW-0489">Methyltransferase</keyword>
<dbReference type="CDD" id="cd02068">
    <property type="entry name" value="radical_SAM_B12_BD"/>
    <property type="match status" value="1"/>
</dbReference>
<dbReference type="InterPro" id="IPR023404">
    <property type="entry name" value="rSAM_horseshoe"/>
</dbReference>
<comment type="cofactor">
    <cofactor evidence="1">
        <name>[4Fe-4S] cluster</name>
        <dbReference type="ChEBI" id="CHEBI:49883"/>
    </cofactor>
</comment>
<protein>
    <submittedName>
        <fullName evidence="10">B12-binding domain-containing radical SAM protein</fullName>
    </submittedName>
</protein>
<keyword evidence="4" id="KW-0949">S-adenosyl-L-methionine</keyword>
<dbReference type="PROSITE" id="PS51332">
    <property type="entry name" value="B12_BINDING"/>
    <property type="match status" value="1"/>
</dbReference>
<dbReference type="InterPro" id="IPR025274">
    <property type="entry name" value="DUF4070"/>
</dbReference>
<feature type="domain" description="B12-binding" evidence="8">
    <location>
        <begin position="1"/>
        <end position="127"/>
    </location>
</feature>
<dbReference type="InterPro" id="IPR058240">
    <property type="entry name" value="rSAM_sf"/>
</dbReference>
<keyword evidence="6" id="KW-0408">Iron</keyword>
<dbReference type="SFLD" id="SFLDG01082">
    <property type="entry name" value="B12-binding_domain_containing"/>
    <property type="match status" value="1"/>
</dbReference>
<dbReference type="EMBL" id="SOIJ01000180">
    <property type="protein sequence ID" value="TET92777.1"/>
    <property type="molecule type" value="Genomic_DNA"/>
</dbReference>
<comment type="caution">
    <text evidence="10">The sequence shown here is derived from an EMBL/GenBank/DDBJ whole genome shotgun (WGS) entry which is preliminary data.</text>
</comment>
<dbReference type="InterPro" id="IPR051198">
    <property type="entry name" value="BchE-like"/>
</dbReference>
<gene>
    <name evidence="10" type="ORF">E3J33_03080</name>
</gene>
<dbReference type="PANTHER" id="PTHR43409">
    <property type="entry name" value="ANAEROBIC MAGNESIUM-PROTOPORPHYRIN IX MONOMETHYL ESTER CYCLASE-RELATED"/>
    <property type="match status" value="1"/>
</dbReference>
<dbReference type="InterPro" id="IPR034466">
    <property type="entry name" value="Methyltransferase_Class_B"/>
</dbReference>
<keyword evidence="3" id="KW-0808">Transferase</keyword>
<dbReference type="AlphaFoldDB" id="A0A523YMG9"/>
<feature type="domain" description="Radical SAM core" evidence="9">
    <location>
        <begin position="151"/>
        <end position="367"/>
    </location>
</feature>
<dbReference type="InterPro" id="IPR007197">
    <property type="entry name" value="rSAM"/>
</dbReference>
<keyword evidence="7" id="KW-0411">Iron-sulfur</keyword>
<organism evidence="10 11">
    <name type="scientific">Aerophobetes bacterium</name>
    <dbReference type="NCBI Taxonomy" id="2030807"/>
    <lineage>
        <taxon>Bacteria</taxon>
        <taxon>Candidatus Aerophobota</taxon>
    </lineage>
</organism>
<evidence type="ECO:0000259" key="8">
    <source>
        <dbReference type="PROSITE" id="PS51332"/>
    </source>
</evidence>
<dbReference type="Proteomes" id="UP000316925">
    <property type="component" value="Unassembled WGS sequence"/>
</dbReference>
<dbReference type="GO" id="GO:0046872">
    <property type="term" value="F:metal ion binding"/>
    <property type="evidence" value="ECO:0007669"/>
    <property type="project" value="UniProtKB-KW"/>
</dbReference>
<dbReference type="SFLD" id="SFLDG01123">
    <property type="entry name" value="methyltransferase_(Class_B)"/>
    <property type="match status" value="1"/>
</dbReference>
<evidence type="ECO:0000256" key="1">
    <source>
        <dbReference type="ARBA" id="ARBA00001966"/>
    </source>
</evidence>
<evidence type="ECO:0000313" key="11">
    <source>
        <dbReference type="Proteomes" id="UP000316925"/>
    </source>
</evidence>
<dbReference type="PANTHER" id="PTHR43409:SF7">
    <property type="entry name" value="BLL1977 PROTEIN"/>
    <property type="match status" value="1"/>
</dbReference>
<dbReference type="GO" id="GO:0031419">
    <property type="term" value="F:cobalamin binding"/>
    <property type="evidence" value="ECO:0007669"/>
    <property type="project" value="InterPro"/>
</dbReference>
<evidence type="ECO:0000259" key="9">
    <source>
        <dbReference type="PROSITE" id="PS51918"/>
    </source>
</evidence>
<dbReference type="Pfam" id="PF13282">
    <property type="entry name" value="DUF4070"/>
    <property type="match status" value="1"/>
</dbReference>
<dbReference type="Gene3D" id="3.80.30.20">
    <property type="entry name" value="tm_1862 like domain"/>
    <property type="match status" value="1"/>
</dbReference>
<dbReference type="GO" id="GO:0003824">
    <property type="term" value="F:catalytic activity"/>
    <property type="evidence" value="ECO:0007669"/>
    <property type="project" value="InterPro"/>
</dbReference>
<sequence>MRIELVRVTHKRTRTWQVFLRTLTLPILAALTPSSIEVKITDERTESIDYESDADLIGLTFLTADAHRAYRMADEFRKRGKFVVMGGPHASVLPEEAIRHADSVVIGEAELVWKDLLQDFQKGSLKKFYQSKTPVKMEDLPLPRRNLVKCKGFTTIEMVETSRGCPFNCDFCYMPTLFGRSYRSRPIEDVIKEIKTLKKDHLAFADDNLVGNPDYAKNLFKKLIPLRKKWFGNFSLARVNDTQLLKLAAQSGCIRMGLGFESVSQNSLNGVNKGFNKVKRYEEIIKKIHDQGITIIGYFMFGFDKDDVSIFPRTVEFIEKSLIDRPIFFILTPIPKTGLYQRLLLEGRILDRDWSHGDGTHVMFRPKLMTVDELQEGHRWVIKQVYSLSSITRRWLKSCRYANPFGSLALNVSAKMEMVEKDLSLAKHHRDIL</sequence>
<evidence type="ECO:0000256" key="5">
    <source>
        <dbReference type="ARBA" id="ARBA00022723"/>
    </source>
</evidence>
<dbReference type="PROSITE" id="PS51918">
    <property type="entry name" value="RADICAL_SAM"/>
    <property type="match status" value="1"/>
</dbReference>
<dbReference type="SMART" id="SM00729">
    <property type="entry name" value="Elp3"/>
    <property type="match status" value="1"/>
</dbReference>
<keyword evidence="5" id="KW-0479">Metal-binding</keyword>
<dbReference type="GO" id="GO:0005829">
    <property type="term" value="C:cytosol"/>
    <property type="evidence" value="ECO:0007669"/>
    <property type="project" value="TreeGrafter"/>
</dbReference>
<dbReference type="GO" id="GO:0051539">
    <property type="term" value="F:4 iron, 4 sulfur cluster binding"/>
    <property type="evidence" value="ECO:0007669"/>
    <property type="project" value="UniProtKB-KW"/>
</dbReference>
<dbReference type="Gene3D" id="3.40.50.280">
    <property type="entry name" value="Cobalamin-binding domain"/>
    <property type="match status" value="1"/>
</dbReference>
<evidence type="ECO:0000313" key="10">
    <source>
        <dbReference type="EMBL" id="TET92777.1"/>
    </source>
</evidence>
<dbReference type="Pfam" id="PF02310">
    <property type="entry name" value="B12-binding"/>
    <property type="match status" value="1"/>
</dbReference>
<evidence type="ECO:0000256" key="2">
    <source>
        <dbReference type="ARBA" id="ARBA00022603"/>
    </source>
</evidence>
<reference evidence="10 11" key="1">
    <citation type="submission" date="2019-03" db="EMBL/GenBank/DDBJ databases">
        <title>Metabolic potential of uncultured bacteria and archaea associated with petroleum seepage in deep-sea sediments.</title>
        <authorList>
            <person name="Dong X."/>
            <person name="Hubert C."/>
        </authorList>
    </citation>
    <scope>NUCLEOTIDE SEQUENCE [LARGE SCALE GENOMIC DNA]</scope>
    <source>
        <strain evidence="10">E29_bin28</strain>
    </source>
</reference>
<evidence type="ECO:0000256" key="7">
    <source>
        <dbReference type="ARBA" id="ARBA00023014"/>
    </source>
</evidence>
<name>A0A523YMG9_UNCAE</name>
<dbReference type="CDD" id="cd01335">
    <property type="entry name" value="Radical_SAM"/>
    <property type="match status" value="1"/>
</dbReference>
<dbReference type="InterPro" id="IPR006638">
    <property type="entry name" value="Elp3/MiaA/NifB-like_rSAM"/>
</dbReference>